<keyword evidence="2" id="KW-1185">Reference proteome</keyword>
<evidence type="ECO:0000313" key="1">
    <source>
        <dbReference type="EMBL" id="WUS61877.1"/>
    </source>
</evidence>
<reference evidence="1 2" key="1">
    <citation type="submission" date="2022-10" db="EMBL/GenBank/DDBJ databases">
        <title>The complete genomes of actinobacterial strains from the NBC collection.</title>
        <authorList>
            <person name="Joergensen T.S."/>
            <person name="Alvarez Arevalo M."/>
            <person name="Sterndorff E.B."/>
            <person name="Faurdal D."/>
            <person name="Vuksanovic O."/>
            <person name="Mourched A.-S."/>
            <person name="Charusanti P."/>
            <person name="Shaw S."/>
            <person name="Blin K."/>
            <person name="Weber T."/>
        </authorList>
    </citation>
    <scope>NUCLEOTIDE SEQUENCE [LARGE SCALE GENOMIC DNA]</scope>
    <source>
        <strain evidence="1 2">NBC_01247</strain>
        <plasmid evidence="1 2">unnamed1</plasmid>
    </source>
</reference>
<dbReference type="RefSeq" id="WP_329501518.1">
    <property type="nucleotide sequence ID" value="NZ_CP108461.1"/>
</dbReference>
<proteinExistence type="predicted"/>
<name>A0ABZ1WLU7_9ACTN</name>
<keyword evidence="1" id="KW-0614">Plasmid</keyword>
<accession>A0ABZ1WLU7</accession>
<organism evidence="1 2">
    <name type="scientific">Kitasatospora herbaricolor</name>
    <dbReference type="NCBI Taxonomy" id="68217"/>
    <lineage>
        <taxon>Bacteria</taxon>
        <taxon>Bacillati</taxon>
        <taxon>Actinomycetota</taxon>
        <taxon>Actinomycetes</taxon>
        <taxon>Kitasatosporales</taxon>
        <taxon>Streptomycetaceae</taxon>
        <taxon>Kitasatospora</taxon>
    </lineage>
</organism>
<dbReference type="Proteomes" id="UP001432014">
    <property type="component" value="Plasmid unnamed1"/>
</dbReference>
<sequence length="75" mass="8315">MRHVEVIAVEQNTKAGPVPFMLCAECAQPAPWNPTTFCSWSCYDARPRDPQSAPLVLSYFFGLGPPTSIRHNPNP</sequence>
<evidence type="ECO:0000313" key="2">
    <source>
        <dbReference type="Proteomes" id="UP001432014"/>
    </source>
</evidence>
<dbReference type="EMBL" id="CP108483">
    <property type="protein sequence ID" value="WUS61877.1"/>
    <property type="molecule type" value="Genomic_DNA"/>
</dbReference>
<geneLocation type="plasmid" evidence="1 2">
    <name>unnamed1</name>
</geneLocation>
<protein>
    <submittedName>
        <fullName evidence="1">Uncharacterized protein</fullName>
    </submittedName>
</protein>
<gene>
    <name evidence="1" type="ORF">OG469_41080</name>
</gene>